<dbReference type="InterPro" id="IPR019533">
    <property type="entry name" value="Peptidase_S26"/>
</dbReference>
<dbReference type="SUPFAM" id="SSF51306">
    <property type="entry name" value="LexA/Signal peptidase"/>
    <property type="match status" value="1"/>
</dbReference>
<dbReference type="GO" id="GO:0006465">
    <property type="term" value="P:signal peptide processing"/>
    <property type="evidence" value="ECO:0007669"/>
    <property type="project" value="InterPro"/>
</dbReference>
<dbReference type="CDD" id="cd06530">
    <property type="entry name" value="S26_SPase_I"/>
    <property type="match status" value="1"/>
</dbReference>
<keyword evidence="7" id="KW-1185">Reference proteome</keyword>
<proteinExistence type="predicted"/>
<evidence type="ECO:0000313" key="7">
    <source>
        <dbReference type="Proteomes" id="UP000007722"/>
    </source>
</evidence>
<reference evidence="6 7" key="1">
    <citation type="submission" date="2010-05" db="EMBL/GenBank/DDBJ databases">
        <title>Complete sequence of Methanococcus voltae A3.</title>
        <authorList>
            <consortium name="US DOE Joint Genome Institute"/>
            <person name="Lucas S."/>
            <person name="Copeland A."/>
            <person name="Lapidus A."/>
            <person name="Cheng J.-F."/>
            <person name="Bruce D."/>
            <person name="Goodwin L."/>
            <person name="Pitluck S."/>
            <person name="Lowry S."/>
            <person name="Clum A."/>
            <person name="Land M."/>
            <person name="Hauser L."/>
            <person name="Kyrpides N."/>
            <person name="Mikhailova N."/>
            <person name="Whitman W.B."/>
            <person name="Woyke T."/>
        </authorList>
    </citation>
    <scope>NUCLEOTIDE SEQUENCE [LARGE SCALE GENOMIC DNA]</scope>
    <source>
        <strain evidence="7">ATCC BAA-1334 / A3</strain>
    </source>
</reference>
<dbReference type="InParanoid" id="D7DR66"/>
<dbReference type="PANTHER" id="PTHR10806:SF6">
    <property type="entry name" value="SIGNAL PEPTIDASE COMPLEX CATALYTIC SUBUNIT SEC11"/>
    <property type="match status" value="1"/>
</dbReference>
<sequence length="207" mass="23850">MSDSNNKDDNSTKANKKNKDLRKTLLEFGIFIVLFILIWTHVNVVVSNSMYPEMERGDFVLVENAGLEFHLNDLKTGDVVIYDAHWIPELGNYPSQVITYENYKYGIYSDSENIKPVIHRIIGNYTSNKGDIYYIIKGDNNQDKDPELVKPEQIKKRVLTISGNLLVLPKVGYLSIYVKENVLLVALFIGLMFLYEYRKSIIGIFRS</sequence>
<dbReference type="PANTHER" id="PTHR10806">
    <property type="entry name" value="SIGNAL PEPTIDASE COMPLEX CATALYTIC SUBUNIT SEC11"/>
    <property type="match status" value="1"/>
</dbReference>
<dbReference type="Proteomes" id="UP000007722">
    <property type="component" value="Chromosome"/>
</dbReference>
<keyword evidence="3 5" id="KW-1133">Transmembrane helix</keyword>
<feature type="transmembrane region" description="Helical" evidence="5">
    <location>
        <begin position="25"/>
        <end position="46"/>
    </location>
</feature>
<dbReference type="AlphaFoldDB" id="D7DR66"/>
<dbReference type="HOGENOM" id="CLU_118895_0_0_2"/>
<dbReference type="eggNOG" id="arCOG01739">
    <property type="taxonomic scope" value="Archaea"/>
</dbReference>
<name>D7DR66_METV3</name>
<dbReference type="GO" id="GO:0004252">
    <property type="term" value="F:serine-type endopeptidase activity"/>
    <property type="evidence" value="ECO:0007669"/>
    <property type="project" value="InterPro"/>
</dbReference>
<dbReference type="GO" id="GO:0016020">
    <property type="term" value="C:membrane"/>
    <property type="evidence" value="ECO:0007669"/>
    <property type="project" value="UniProtKB-SubCell"/>
</dbReference>
<organism evidence="6 7">
    <name type="scientific">Methanococcus voltae (strain ATCC BAA-1334 / A3)</name>
    <dbReference type="NCBI Taxonomy" id="456320"/>
    <lineage>
        <taxon>Archaea</taxon>
        <taxon>Methanobacteriati</taxon>
        <taxon>Methanobacteriota</taxon>
        <taxon>Methanomada group</taxon>
        <taxon>Methanococci</taxon>
        <taxon>Methanococcales</taxon>
        <taxon>Methanococcaceae</taxon>
        <taxon>Methanococcus</taxon>
    </lineage>
</organism>
<dbReference type="STRING" id="456320.Mvol_1688"/>
<keyword evidence="2 5" id="KW-0812">Transmembrane</keyword>
<comment type="subcellular location">
    <subcellularLocation>
        <location evidence="1">Membrane</location>
    </subcellularLocation>
</comment>
<dbReference type="EMBL" id="CP002057">
    <property type="protein sequence ID" value="ADI37343.1"/>
    <property type="molecule type" value="Genomic_DNA"/>
</dbReference>
<dbReference type="MEROPS" id="S26.017"/>
<dbReference type="KEGG" id="mvo:Mvol_1688"/>
<accession>D7DR66</accession>
<evidence type="ECO:0000256" key="2">
    <source>
        <dbReference type="ARBA" id="ARBA00022692"/>
    </source>
</evidence>
<protein>
    <submittedName>
        <fullName evidence="6">Peptidase S26B, signal peptidase</fullName>
    </submittedName>
</protein>
<evidence type="ECO:0000256" key="5">
    <source>
        <dbReference type="SAM" id="Phobius"/>
    </source>
</evidence>
<dbReference type="Gene3D" id="2.10.109.10">
    <property type="entry name" value="Umud Fragment, subunit A"/>
    <property type="match status" value="1"/>
</dbReference>
<keyword evidence="4 5" id="KW-0472">Membrane</keyword>
<evidence type="ECO:0000256" key="1">
    <source>
        <dbReference type="ARBA" id="ARBA00004370"/>
    </source>
</evidence>
<evidence type="ECO:0000256" key="3">
    <source>
        <dbReference type="ARBA" id="ARBA00022989"/>
    </source>
</evidence>
<gene>
    <name evidence="6" type="ordered locus">Mvol_1688</name>
</gene>
<dbReference type="InterPro" id="IPR036286">
    <property type="entry name" value="LexA/Signal_pep-like_sf"/>
</dbReference>
<dbReference type="FunCoup" id="D7DR66">
    <property type="interactions" value="23"/>
</dbReference>
<evidence type="ECO:0000313" key="6">
    <source>
        <dbReference type="EMBL" id="ADI37343.1"/>
    </source>
</evidence>
<feature type="transmembrane region" description="Helical" evidence="5">
    <location>
        <begin position="182"/>
        <end position="197"/>
    </location>
</feature>
<dbReference type="InterPro" id="IPR001733">
    <property type="entry name" value="Peptidase_S26B"/>
</dbReference>
<evidence type="ECO:0000256" key="4">
    <source>
        <dbReference type="ARBA" id="ARBA00023136"/>
    </source>
</evidence>